<proteinExistence type="predicted"/>
<keyword evidence="1" id="KW-0812">Transmembrane</keyword>
<dbReference type="Proteomes" id="UP000050454">
    <property type="component" value="Unassembled WGS sequence"/>
</dbReference>
<feature type="transmembrane region" description="Helical" evidence="1">
    <location>
        <begin position="215"/>
        <end position="235"/>
    </location>
</feature>
<dbReference type="AlphaFoldDB" id="A0A0P7BRS5"/>
<evidence type="ECO:0000313" key="2">
    <source>
        <dbReference type="EMBL" id="KPM47066.1"/>
    </source>
</evidence>
<dbReference type="EMBL" id="LGTQ01000013">
    <property type="protein sequence ID" value="KPM47066.1"/>
    <property type="molecule type" value="Genomic_DNA"/>
</dbReference>
<feature type="transmembrane region" description="Helical" evidence="1">
    <location>
        <begin position="278"/>
        <end position="296"/>
    </location>
</feature>
<feature type="transmembrane region" description="Helical" evidence="1">
    <location>
        <begin position="138"/>
        <end position="161"/>
    </location>
</feature>
<feature type="transmembrane region" description="Helical" evidence="1">
    <location>
        <begin position="173"/>
        <end position="194"/>
    </location>
</feature>
<name>A0A0P7BRS5_9BACT</name>
<gene>
    <name evidence="2" type="ORF">AFM12_17750</name>
</gene>
<reference evidence="2 3" key="1">
    <citation type="submission" date="2015-07" db="EMBL/GenBank/DDBJ databases">
        <title>The draft genome sequence of Leadbetterella sp. JN14-9.</title>
        <authorList>
            <person name="Liu Y."/>
            <person name="Du J."/>
            <person name="Shao Z."/>
        </authorList>
    </citation>
    <scope>NUCLEOTIDE SEQUENCE [LARGE SCALE GENOMIC DNA]</scope>
    <source>
        <strain evidence="2 3">JN14-9</strain>
    </source>
</reference>
<evidence type="ECO:0008006" key="4">
    <source>
        <dbReference type="Google" id="ProtNLM"/>
    </source>
</evidence>
<evidence type="ECO:0000313" key="3">
    <source>
        <dbReference type="Proteomes" id="UP000050454"/>
    </source>
</evidence>
<sequence>MGLPTLQPELEWLLVGERLNEGKSLYSDIWTKTGPLTAYVYGFVYWLFGRDQTYYELFALVLAYFQSLYFAYLINSNRVIIERNYLPALMYAVVISLSFDLSKLTPALMANTFLLMAINSIFKHIDKAGESSEHVFEVGLMIGIGSLFLYSFPAFFFWAILSLIMFSPFKGNQVFLMLLGFVLPLFVAVLFFYFNGTFNEFYHQWILQFSRLVPLVGSEIVGVIVIFLLPTVFAILGSLRVLNNVRYSSFQNRKHQILILLGVFALLPYFLSKPHGTYHLIGLAPFLAFYLTGWFIFARGAYLAEVVFLVFLAFVMLIKRQGLSPLIGNGLQHLTELRVNTGSSKSYVEGKRILVTGDTNDDYFTAKAGSPFVNWEVSKGILQHPDTYQNLALIYETFKAEKPDYIIDNEQVFPEIFDRIPELSGAYERVEGTRHFRLKD</sequence>
<keyword evidence="3" id="KW-1185">Reference proteome</keyword>
<feature type="transmembrane region" description="Helical" evidence="1">
    <location>
        <begin position="54"/>
        <end position="73"/>
    </location>
</feature>
<feature type="transmembrane region" description="Helical" evidence="1">
    <location>
        <begin position="255"/>
        <end position="271"/>
    </location>
</feature>
<feature type="transmembrane region" description="Helical" evidence="1">
    <location>
        <begin position="302"/>
        <end position="318"/>
    </location>
</feature>
<protein>
    <recommendedName>
        <fullName evidence="4">Glycosyltransferase RgtA/B/C/D-like domain-containing protein</fullName>
    </recommendedName>
</protein>
<evidence type="ECO:0000256" key="1">
    <source>
        <dbReference type="SAM" id="Phobius"/>
    </source>
</evidence>
<accession>A0A0P7BRS5</accession>
<feature type="transmembrane region" description="Helical" evidence="1">
    <location>
        <begin position="85"/>
        <end position="102"/>
    </location>
</feature>
<dbReference type="STRING" id="1605367.AFM12_17750"/>
<keyword evidence="1" id="KW-1133">Transmembrane helix</keyword>
<comment type="caution">
    <text evidence="2">The sequence shown here is derived from an EMBL/GenBank/DDBJ whole genome shotgun (WGS) entry which is preliminary data.</text>
</comment>
<keyword evidence="1" id="KW-0472">Membrane</keyword>
<organism evidence="2 3">
    <name type="scientific">Jiulongibacter sediminis</name>
    <dbReference type="NCBI Taxonomy" id="1605367"/>
    <lineage>
        <taxon>Bacteria</taxon>
        <taxon>Pseudomonadati</taxon>
        <taxon>Bacteroidota</taxon>
        <taxon>Cytophagia</taxon>
        <taxon>Cytophagales</taxon>
        <taxon>Leadbetterellaceae</taxon>
        <taxon>Jiulongibacter</taxon>
    </lineage>
</organism>